<dbReference type="NCBIfam" id="TIGR01297">
    <property type="entry name" value="CDF"/>
    <property type="match status" value="1"/>
</dbReference>
<feature type="domain" description="Cation efflux protein cytoplasmic" evidence="12">
    <location>
        <begin position="300"/>
        <end position="375"/>
    </location>
</feature>
<evidence type="ECO:0000256" key="2">
    <source>
        <dbReference type="ARBA" id="ARBA00008873"/>
    </source>
</evidence>
<dbReference type="Gene3D" id="1.20.1510.10">
    <property type="entry name" value="Cation efflux protein transmembrane domain"/>
    <property type="match status" value="1"/>
</dbReference>
<protein>
    <recommendedName>
        <fullName evidence="15">Zinc transporter 2</fullName>
    </recommendedName>
</protein>
<accession>A0ABP1PVP3</accession>
<gene>
    <name evidence="13" type="ORF">ODALV1_LOCUS3736</name>
</gene>
<keyword evidence="7" id="KW-0406">Ion transport</keyword>
<reference evidence="13 14" key="1">
    <citation type="submission" date="2024-08" db="EMBL/GenBank/DDBJ databases">
        <authorList>
            <person name="Cucini C."/>
            <person name="Frati F."/>
        </authorList>
    </citation>
    <scope>NUCLEOTIDE SEQUENCE [LARGE SCALE GENOMIC DNA]</scope>
</reference>
<keyword evidence="6 10" id="KW-1133">Transmembrane helix</keyword>
<keyword evidence="8 10" id="KW-0472">Membrane</keyword>
<evidence type="ECO:0000256" key="10">
    <source>
        <dbReference type="SAM" id="Phobius"/>
    </source>
</evidence>
<evidence type="ECO:0000256" key="7">
    <source>
        <dbReference type="ARBA" id="ARBA00023065"/>
    </source>
</evidence>
<dbReference type="Proteomes" id="UP001642540">
    <property type="component" value="Unassembled WGS sequence"/>
</dbReference>
<feature type="transmembrane region" description="Helical" evidence="10">
    <location>
        <begin position="78"/>
        <end position="98"/>
    </location>
</feature>
<evidence type="ECO:0008006" key="15">
    <source>
        <dbReference type="Google" id="ProtNLM"/>
    </source>
</evidence>
<evidence type="ECO:0000256" key="8">
    <source>
        <dbReference type="ARBA" id="ARBA00023136"/>
    </source>
</evidence>
<dbReference type="InterPro" id="IPR002524">
    <property type="entry name" value="Cation_efflux"/>
</dbReference>
<evidence type="ECO:0000256" key="1">
    <source>
        <dbReference type="ARBA" id="ARBA00004141"/>
    </source>
</evidence>
<dbReference type="PANTHER" id="PTHR11562">
    <property type="entry name" value="CATION EFFLUX PROTEIN/ ZINC TRANSPORTER"/>
    <property type="match status" value="1"/>
</dbReference>
<feature type="transmembrane region" description="Helical" evidence="10">
    <location>
        <begin position="110"/>
        <end position="127"/>
    </location>
</feature>
<dbReference type="InterPro" id="IPR027469">
    <property type="entry name" value="Cation_efflux_TMD_sf"/>
</dbReference>
<dbReference type="PANTHER" id="PTHR11562:SF17">
    <property type="entry name" value="RE54080P-RELATED"/>
    <property type="match status" value="1"/>
</dbReference>
<keyword evidence="14" id="KW-1185">Reference proteome</keyword>
<dbReference type="SUPFAM" id="SSF161111">
    <property type="entry name" value="Cation efflux protein transmembrane domain-like"/>
    <property type="match status" value="1"/>
</dbReference>
<evidence type="ECO:0000259" key="12">
    <source>
        <dbReference type="Pfam" id="PF16916"/>
    </source>
</evidence>
<feature type="transmembrane region" description="Helical" evidence="10">
    <location>
        <begin position="179"/>
        <end position="199"/>
    </location>
</feature>
<dbReference type="InterPro" id="IPR027470">
    <property type="entry name" value="Cation_efflux_CTD"/>
</dbReference>
<evidence type="ECO:0000256" key="6">
    <source>
        <dbReference type="ARBA" id="ARBA00022989"/>
    </source>
</evidence>
<comment type="subcellular location">
    <subcellularLocation>
        <location evidence="1">Membrane</location>
        <topology evidence="1">Multi-pass membrane protein</topology>
    </subcellularLocation>
</comment>
<keyword evidence="5" id="KW-0864">Zinc transport</keyword>
<dbReference type="EMBL" id="CAXLJM020000012">
    <property type="protein sequence ID" value="CAL8077213.1"/>
    <property type="molecule type" value="Genomic_DNA"/>
</dbReference>
<dbReference type="InterPro" id="IPR050681">
    <property type="entry name" value="CDF/SLC30A"/>
</dbReference>
<evidence type="ECO:0000313" key="13">
    <source>
        <dbReference type="EMBL" id="CAL8077213.1"/>
    </source>
</evidence>
<feature type="transmembrane region" description="Helical" evidence="10">
    <location>
        <begin position="242"/>
        <end position="261"/>
    </location>
</feature>
<keyword evidence="4 10" id="KW-0812">Transmembrane</keyword>
<organism evidence="13 14">
    <name type="scientific">Orchesella dallaii</name>
    <dbReference type="NCBI Taxonomy" id="48710"/>
    <lineage>
        <taxon>Eukaryota</taxon>
        <taxon>Metazoa</taxon>
        <taxon>Ecdysozoa</taxon>
        <taxon>Arthropoda</taxon>
        <taxon>Hexapoda</taxon>
        <taxon>Collembola</taxon>
        <taxon>Entomobryomorpha</taxon>
        <taxon>Entomobryoidea</taxon>
        <taxon>Orchesellidae</taxon>
        <taxon>Orchesellinae</taxon>
        <taxon>Orchesella</taxon>
    </lineage>
</organism>
<evidence type="ECO:0000256" key="5">
    <source>
        <dbReference type="ARBA" id="ARBA00022906"/>
    </source>
</evidence>
<dbReference type="Pfam" id="PF16916">
    <property type="entry name" value="ZT_dimer"/>
    <property type="match status" value="1"/>
</dbReference>
<keyword evidence="3" id="KW-0813">Transport</keyword>
<evidence type="ECO:0000259" key="11">
    <source>
        <dbReference type="Pfam" id="PF01545"/>
    </source>
</evidence>
<evidence type="ECO:0000256" key="9">
    <source>
        <dbReference type="SAM" id="MobiDB-lite"/>
    </source>
</evidence>
<feature type="domain" description="Cation efflux protein transmembrane" evidence="11">
    <location>
        <begin position="78"/>
        <end position="296"/>
    </location>
</feature>
<keyword evidence="5" id="KW-0862">Zinc</keyword>
<evidence type="ECO:0000313" key="14">
    <source>
        <dbReference type="Proteomes" id="UP001642540"/>
    </source>
</evidence>
<evidence type="ECO:0000256" key="3">
    <source>
        <dbReference type="ARBA" id="ARBA00022448"/>
    </source>
</evidence>
<feature type="region of interest" description="Disordered" evidence="9">
    <location>
        <begin position="1"/>
        <end position="24"/>
    </location>
</feature>
<feature type="transmembrane region" description="Helical" evidence="10">
    <location>
        <begin position="267"/>
        <end position="287"/>
    </location>
</feature>
<evidence type="ECO:0000256" key="4">
    <source>
        <dbReference type="ARBA" id="ARBA00022692"/>
    </source>
</evidence>
<dbReference type="InterPro" id="IPR058533">
    <property type="entry name" value="Cation_efflux_TM"/>
</dbReference>
<dbReference type="Pfam" id="PF01545">
    <property type="entry name" value="Cation_efflux"/>
    <property type="match status" value="1"/>
</dbReference>
<name>A0ABP1PVP3_9HEXA</name>
<comment type="similarity">
    <text evidence="2">Belongs to the cation diffusion facilitator (CDF) transporter (TC 2.A.4) family. SLC30A subfamily.</text>
</comment>
<comment type="caution">
    <text evidence="13">The sequence shown here is derived from an EMBL/GenBank/DDBJ whole genome shotgun (WGS) entry which is preliminary data.</text>
</comment>
<feature type="transmembrane region" description="Helical" evidence="10">
    <location>
        <begin position="147"/>
        <end position="167"/>
    </location>
</feature>
<sequence length="394" mass="44377">MEERQDDSQQSVSNPERVNRRSRSARRVRFATPLEEFYVDDSSHEVVVPQVVQEQERHCHDLTSKKSMDYSYPRRKTMIAISICVVFMLVEGFGGYLSGSLAITANACRLLGYFFGLLASLFSLYIVEDPSTKSLNFGSARAEIIGALASVVAIWTVSATLICLSITRCILWDVQIDSNIMMITSAIGLLENFIMGTILHQNERHQWDNDPENAVRLVDSIESSLGTTCKFNINTEAAIRHVFKDVLYSLGVFTTAVVIYIKPQWAYADLICTIIFSCVIIYSSLGLTKKILNVLMEGVPEGINYENVHRALLEMENVLAIHNLRMWSLSMTNTAVSVHLAIQHGSNVNNIILREASNLLKCGFGFYEVAIQIEEFRTAMVTCKKCREFDELEI</sequence>
<proteinExistence type="inferred from homology"/>